<name>A0A251X1S5_9RHOB</name>
<dbReference type="RefSeq" id="WP_086450211.1">
    <property type="nucleotide sequence ID" value="NZ_MSPP01000001.1"/>
</dbReference>
<reference evidence="1 2" key="1">
    <citation type="submission" date="2016-12" db="EMBL/GenBank/DDBJ databases">
        <title>The draft genome sequence of HSLHS2.</title>
        <authorList>
            <person name="Hu D."/>
            <person name="Wang L."/>
            <person name="Shao Z."/>
        </authorList>
    </citation>
    <scope>NUCLEOTIDE SEQUENCE [LARGE SCALE GENOMIC DNA]</scope>
    <source>
        <strain evidence="1">MCCC 1A06712</strain>
    </source>
</reference>
<organism evidence="1 2">
    <name type="scientific">Marivivens niveibacter</name>
    <dbReference type="NCBI Taxonomy" id="1930667"/>
    <lineage>
        <taxon>Bacteria</taxon>
        <taxon>Pseudomonadati</taxon>
        <taxon>Pseudomonadota</taxon>
        <taxon>Alphaproteobacteria</taxon>
        <taxon>Rhodobacterales</taxon>
        <taxon>Paracoccaceae</taxon>
        <taxon>Marivivens group</taxon>
        <taxon>Marivivens</taxon>
    </lineage>
</organism>
<evidence type="ECO:0000313" key="2">
    <source>
        <dbReference type="Proteomes" id="UP000194664"/>
    </source>
</evidence>
<keyword evidence="2" id="KW-1185">Reference proteome</keyword>
<comment type="caution">
    <text evidence="1">The sequence shown here is derived from an EMBL/GenBank/DDBJ whole genome shotgun (WGS) entry which is preliminary data.</text>
</comment>
<proteinExistence type="predicted"/>
<sequence>MRKRNVKVSMGKTGFHFFQVKVGNTPRPSIRVMNYDFRPNTGKKPFTQALINVSAIGDAQRRPVIEFHGDVEIVPAQPVLQLVK</sequence>
<dbReference type="Proteomes" id="UP000194664">
    <property type="component" value="Unassembled WGS sequence"/>
</dbReference>
<evidence type="ECO:0000313" key="1">
    <source>
        <dbReference type="EMBL" id="OUD10562.1"/>
    </source>
</evidence>
<accession>A0A251X1S5</accession>
<protein>
    <submittedName>
        <fullName evidence="1">Uncharacterized protein</fullName>
    </submittedName>
</protein>
<dbReference type="AlphaFoldDB" id="A0A251X1S5"/>
<dbReference type="EMBL" id="MSPP01000001">
    <property type="protein sequence ID" value="OUD10562.1"/>
    <property type="molecule type" value="Genomic_DNA"/>
</dbReference>
<gene>
    <name evidence="1" type="ORF">BVC71_03465</name>
</gene>